<dbReference type="HOGENOM" id="CLU_2689259_0_0_1"/>
<dbReference type="AlphaFoldDB" id="A0A0C2ZTP6"/>
<evidence type="ECO:0000313" key="2">
    <source>
        <dbReference type="Proteomes" id="UP000053989"/>
    </source>
</evidence>
<proteinExistence type="predicted"/>
<accession>A0A0C2ZTP6</accession>
<evidence type="ECO:0000313" key="1">
    <source>
        <dbReference type="EMBL" id="KIM64888.1"/>
    </source>
</evidence>
<reference evidence="1 2" key="1">
    <citation type="submission" date="2014-04" db="EMBL/GenBank/DDBJ databases">
        <authorList>
            <consortium name="DOE Joint Genome Institute"/>
            <person name="Kuo A."/>
            <person name="Kohler A."/>
            <person name="Nagy L.G."/>
            <person name="Floudas D."/>
            <person name="Copeland A."/>
            <person name="Barry K.W."/>
            <person name="Cichocki N."/>
            <person name="Veneault-Fourrey C."/>
            <person name="LaButti K."/>
            <person name="Lindquist E.A."/>
            <person name="Lipzen A."/>
            <person name="Lundell T."/>
            <person name="Morin E."/>
            <person name="Murat C."/>
            <person name="Sun H."/>
            <person name="Tunlid A."/>
            <person name="Henrissat B."/>
            <person name="Grigoriev I.V."/>
            <person name="Hibbett D.S."/>
            <person name="Martin F."/>
            <person name="Nordberg H.P."/>
            <person name="Cantor M.N."/>
            <person name="Hua S.X."/>
        </authorList>
    </citation>
    <scope>NUCLEOTIDE SEQUENCE [LARGE SCALE GENOMIC DNA]</scope>
    <source>
        <strain evidence="1 2">Foug A</strain>
    </source>
</reference>
<gene>
    <name evidence="1" type="ORF">SCLCIDRAFT_599035</name>
</gene>
<dbReference type="EMBL" id="KN822026">
    <property type="protein sequence ID" value="KIM64888.1"/>
    <property type="molecule type" value="Genomic_DNA"/>
</dbReference>
<protein>
    <submittedName>
        <fullName evidence="1">Uncharacterized protein</fullName>
    </submittedName>
</protein>
<reference evidence="2" key="2">
    <citation type="submission" date="2015-01" db="EMBL/GenBank/DDBJ databases">
        <title>Evolutionary Origins and Diversification of the Mycorrhizal Mutualists.</title>
        <authorList>
            <consortium name="DOE Joint Genome Institute"/>
            <consortium name="Mycorrhizal Genomics Consortium"/>
            <person name="Kohler A."/>
            <person name="Kuo A."/>
            <person name="Nagy L.G."/>
            <person name="Floudas D."/>
            <person name="Copeland A."/>
            <person name="Barry K.W."/>
            <person name="Cichocki N."/>
            <person name="Veneault-Fourrey C."/>
            <person name="LaButti K."/>
            <person name="Lindquist E.A."/>
            <person name="Lipzen A."/>
            <person name="Lundell T."/>
            <person name="Morin E."/>
            <person name="Murat C."/>
            <person name="Riley R."/>
            <person name="Ohm R."/>
            <person name="Sun H."/>
            <person name="Tunlid A."/>
            <person name="Henrissat B."/>
            <person name="Grigoriev I.V."/>
            <person name="Hibbett D.S."/>
            <person name="Martin F."/>
        </authorList>
    </citation>
    <scope>NUCLEOTIDE SEQUENCE [LARGE SCALE GENOMIC DNA]</scope>
    <source>
        <strain evidence="2">Foug A</strain>
    </source>
</reference>
<dbReference type="InParanoid" id="A0A0C2ZTP6"/>
<dbReference type="Proteomes" id="UP000053989">
    <property type="component" value="Unassembled WGS sequence"/>
</dbReference>
<sequence length="74" mass="8683">MDQLDRNCVAAEFAYQASRFFYHRLAHYHFFQIKNQITRPFFRSHARPRDSWPSGRGGVTEVCLFSTSVSSRVP</sequence>
<keyword evidence="2" id="KW-1185">Reference proteome</keyword>
<organism evidence="1 2">
    <name type="scientific">Scleroderma citrinum Foug A</name>
    <dbReference type="NCBI Taxonomy" id="1036808"/>
    <lineage>
        <taxon>Eukaryota</taxon>
        <taxon>Fungi</taxon>
        <taxon>Dikarya</taxon>
        <taxon>Basidiomycota</taxon>
        <taxon>Agaricomycotina</taxon>
        <taxon>Agaricomycetes</taxon>
        <taxon>Agaricomycetidae</taxon>
        <taxon>Boletales</taxon>
        <taxon>Sclerodermatineae</taxon>
        <taxon>Sclerodermataceae</taxon>
        <taxon>Scleroderma</taxon>
    </lineage>
</organism>
<name>A0A0C2ZTP6_9AGAM</name>